<dbReference type="PANTHER" id="PTHR10073">
    <property type="entry name" value="DNA MISMATCH REPAIR PROTEIN MLH, PMS, MUTL"/>
    <property type="match status" value="1"/>
</dbReference>
<evidence type="ECO:0000256" key="2">
    <source>
        <dbReference type="ARBA" id="ARBA00022763"/>
    </source>
</evidence>
<evidence type="ECO:0000256" key="1">
    <source>
        <dbReference type="ARBA" id="ARBA00006082"/>
    </source>
</evidence>
<evidence type="ECO:0000259" key="6">
    <source>
        <dbReference type="SMART" id="SM00853"/>
    </source>
</evidence>
<dbReference type="GO" id="GO:0006298">
    <property type="term" value="P:mismatch repair"/>
    <property type="evidence" value="ECO:0007669"/>
    <property type="project" value="UniProtKB-UniRule"/>
</dbReference>
<dbReference type="InterPro" id="IPR020568">
    <property type="entry name" value="Ribosomal_Su5_D2-typ_SF"/>
</dbReference>
<evidence type="ECO:0000256" key="3">
    <source>
        <dbReference type="ARBA" id="ARBA00023204"/>
    </source>
</evidence>
<dbReference type="Gene3D" id="3.30.230.10">
    <property type="match status" value="1"/>
</dbReference>
<dbReference type="SMART" id="SM00853">
    <property type="entry name" value="MutL_C"/>
    <property type="match status" value="1"/>
</dbReference>
<dbReference type="SUPFAM" id="SSF55874">
    <property type="entry name" value="ATPase domain of HSP90 chaperone/DNA topoisomerase II/histidine kinase"/>
    <property type="match status" value="1"/>
</dbReference>
<dbReference type="SUPFAM" id="SSF54211">
    <property type="entry name" value="Ribosomal protein S5 domain 2-like"/>
    <property type="match status" value="1"/>
</dbReference>
<dbReference type="PANTHER" id="PTHR10073:SF12">
    <property type="entry name" value="DNA MISMATCH REPAIR PROTEIN MLH1"/>
    <property type="match status" value="1"/>
</dbReference>
<feature type="domain" description="MutL C-terminal dimerisation" evidence="6">
    <location>
        <begin position="446"/>
        <end position="589"/>
    </location>
</feature>
<comment type="function">
    <text evidence="4">This protein is involved in the repair of mismatches in DNA. It is required for dam-dependent methyl-directed DNA mismatch repair. May act as a 'molecular matchmaker', a protein that promotes the formation of a stable complex between two or more DNA-binding proteins in an ATP-dependent manner without itself being part of a final effector complex.</text>
</comment>
<accession>A0A809S836</accession>
<dbReference type="InterPro" id="IPR042121">
    <property type="entry name" value="MutL_C_regsub"/>
</dbReference>
<organism evidence="8 9">
    <name type="scientific">Candidatus Nitrosymbiomonas proteolyticus</name>
    <dbReference type="NCBI Taxonomy" id="2608984"/>
    <lineage>
        <taxon>Bacteria</taxon>
        <taxon>Bacillati</taxon>
        <taxon>Armatimonadota</taxon>
        <taxon>Armatimonadota incertae sedis</taxon>
        <taxon>Candidatus Nitrosymbiomonas</taxon>
    </lineage>
</organism>
<dbReference type="NCBIfam" id="TIGR00585">
    <property type="entry name" value="mutl"/>
    <property type="match status" value="1"/>
</dbReference>
<dbReference type="CDD" id="cd16926">
    <property type="entry name" value="HATPase_MutL-MLH-PMS-like"/>
    <property type="match status" value="1"/>
</dbReference>
<keyword evidence="2 4" id="KW-0227">DNA damage</keyword>
<dbReference type="KEGG" id="npy:NPRO_02860"/>
<dbReference type="GO" id="GO:0032300">
    <property type="term" value="C:mismatch repair complex"/>
    <property type="evidence" value="ECO:0007669"/>
    <property type="project" value="InterPro"/>
</dbReference>
<dbReference type="InterPro" id="IPR042120">
    <property type="entry name" value="MutL_C_dimsub"/>
</dbReference>
<gene>
    <name evidence="4" type="primary">mutL</name>
    <name evidence="8" type="ORF">NPRO_02860</name>
</gene>
<dbReference type="GO" id="GO:0005524">
    <property type="term" value="F:ATP binding"/>
    <property type="evidence" value="ECO:0007669"/>
    <property type="project" value="InterPro"/>
</dbReference>
<evidence type="ECO:0000259" key="7">
    <source>
        <dbReference type="SMART" id="SM01340"/>
    </source>
</evidence>
<dbReference type="InterPro" id="IPR037198">
    <property type="entry name" value="MutL_C_sf"/>
</dbReference>
<keyword evidence="8" id="KW-0255">Endonuclease</keyword>
<dbReference type="InterPro" id="IPR020667">
    <property type="entry name" value="DNA_mismatch_repair_MutL"/>
</dbReference>
<dbReference type="GO" id="GO:0030983">
    <property type="term" value="F:mismatched DNA binding"/>
    <property type="evidence" value="ECO:0007669"/>
    <property type="project" value="InterPro"/>
</dbReference>
<name>A0A809S836_9BACT</name>
<protein>
    <recommendedName>
        <fullName evidence="4">DNA mismatch repair protein MutL</fullName>
    </recommendedName>
</protein>
<dbReference type="EMBL" id="AP021858">
    <property type="protein sequence ID" value="BBO22691.1"/>
    <property type="molecule type" value="Genomic_DNA"/>
</dbReference>
<evidence type="ECO:0000313" key="9">
    <source>
        <dbReference type="Proteomes" id="UP000662873"/>
    </source>
</evidence>
<keyword evidence="8" id="KW-0540">Nuclease</keyword>
<dbReference type="Gene3D" id="3.30.1370.100">
    <property type="entry name" value="MutL, C-terminal domain, regulatory subdomain"/>
    <property type="match status" value="1"/>
</dbReference>
<feature type="domain" description="DNA mismatch repair protein S5" evidence="7">
    <location>
        <begin position="214"/>
        <end position="332"/>
    </location>
</feature>
<proteinExistence type="inferred from homology"/>
<dbReference type="Pfam" id="PF01119">
    <property type="entry name" value="DNA_mis_repair"/>
    <property type="match status" value="1"/>
</dbReference>
<dbReference type="GO" id="GO:0016887">
    <property type="term" value="F:ATP hydrolysis activity"/>
    <property type="evidence" value="ECO:0007669"/>
    <property type="project" value="InterPro"/>
</dbReference>
<dbReference type="PROSITE" id="PS00058">
    <property type="entry name" value="DNA_MISMATCH_REPAIR_1"/>
    <property type="match status" value="1"/>
</dbReference>
<evidence type="ECO:0000256" key="5">
    <source>
        <dbReference type="SAM" id="MobiDB-lite"/>
    </source>
</evidence>
<evidence type="ECO:0000313" key="8">
    <source>
        <dbReference type="EMBL" id="BBO22691.1"/>
    </source>
</evidence>
<dbReference type="InterPro" id="IPR014790">
    <property type="entry name" value="MutL_C"/>
</dbReference>
<dbReference type="InterPro" id="IPR014762">
    <property type="entry name" value="DNA_mismatch_repair_CS"/>
</dbReference>
<dbReference type="HAMAP" id="MF_00149">
    <property type="entry name" value="DNA_mis_repair"/>
    <property type="match status" value="1"/>
</dbReference>
<dbReference type="AlphaFoldDB" id="A0A809S836"/>
<dbReference type="Pfam" id="PF13589">
    <property type="entry name" value="HATPase_c_3"/>
    <property type="match status" value="1"/>
</dbReference>
<comment type="similarity">
    <text evidence="1 4">Belongs to the DNA mismatch repair MutL/HexB family.</text>
</comment>
<feature type="region of interest" description="Disordered" evidence="5">
    <location>
        <begin position="390"/>
        <end position="419"/>
    </location>
</feature>
<dbReference type="FunFam" id="3.30.565.10:FF:000003">
    <property type="entry name" value="DNA mismatch repair endonuclease MutL"/>
    <property type="match status" value="1"/>
</dbReference>
<feature type="compositionally biased region" description="Low complexity" evidence="5">
    <location>
        <begin position="392"/>
        <end position="406"/>
    </location>
</feature>
<keyword evidence="3 4" id="KW-0234">DNA repair</keyword>
<dbReference type="InterPro" id="IPR036890">
    <property type="entry name" value="HATPase_C_sf"/>
</dbReference>
<keyword evidence="8" id="KW-0378">Hydrolase</keyword>
<dbReference type="GO" id="GO:0004519">
    <property type="term" value="F:endonuclease activity"/>
    <property type="evidence" value="ECO:0007669"/>
    <property type="project" value="UniProtKB-KW"/>
</dbReference>
<dbReference type="SMART" id="SM01340">
    <property type="entry name" value="DNA_mis_repair"/>
    <property type="match status" value="1"/>
</dbReference>
<sequence length="632" mass="68257">MPTAASSPRIRLLDSATIDQIAAGEVVERPASVVKELCENALDAGARRIEVEIHGAGTKRIAVRDDGAGMGPDEVRLAVQRHATSKLSRSADLWSVRTLGFRGEALPSILSVTRFSLSSGAEGGLRYRVEYEGPRLRHEGPEPGPKGTEVVVDDLFFNTPARLKFLRSPATELNACTEVVSRLALAYPDVRFTLTHDGRTVLTTEGSGDLLTTIGSVWGRELAKGLAEIEADVAGVRVRGFVSPPHLTKSTRAFQYVAVNSRPVKTRTLTAAVDQAYRSLAPDRRFPVVLLNLDVDPSRIDVNVSPTKTEIRFQQEGQAFDSVYHAIRDGLMLHGMIPSAATIATVNEALASSRAPEAPAGSYAGRGLGGWSEAEARLFDAAIRSQMPLPSVPSSTSASGDSVSSAELDARAPESPDPFVGLGEGVPGALAGSQLPFGHLLEDLRVIGQAMDTFIIAECRHGLVIVDQHVAHERVLYEYLCGLKGPSSIEKQGLLTPETLELDRRASFALTERIEDIRSVGFEIEPFGGDSFLVRAVPAALRRKNALRVLRDLAEELAESPDATRPTPSREQVWIMSACRMAVKAGDSLSLAEMEKLLLDLATTENPYLCPHGRPITITLSIADLLRKFKRT</sequence>
<dbReference type="InterPro" id="IPR013507">
    <property type="entry name" value="DNA_mismatch_S5_2-like"/>
</dbReference>
<dbReference type="Proteomes" id="UP000662873">
    <property type="component" value="Chromosome"/>
</dbReference>
<dbReference type="InterPro" id="IPR014721">
    <property type="entry name" value="Ribsml_uS5_D2-typ_fold_subgr"/>
</dbReference>
<dbReference type="CDD" id="cd00782">
    <property type="entry name" value="MutL_Trans"/>
    <property type="match status" value="1"/>
</dbReference>
<dbReference type="Gene3D" id="3.30.565.10">
    <property type="entry name" value="Histidine kinase-like ATPase, C-terminal domain"/>
    <property type="match status" value="1"/>
</dbReference>
<dbReference type="InterPro" id="IPR038973">
    <property type="entry name" value="MutL/Mlh/Pms-like"/>
</dbReference>
<dbReference type="GO" id="GO:0140664">
    <property type="term" value="F:ATP-dependent DNA damage sensor activity"/>
    <property type="evidence" value="ECO:0007669"/>
    <property type="project" value="InterPro"/>
</dbReference>
<dbReference type="InterPro" id="IPR002099">
    <property type="entry name" value="MutL/Mlh/PMS"/>
</dbReference>
<dbReference type="SUPFAM" id="SSF118116">
    <property type="entry name" value="DNA mismatch repair protein MutL"/>
    <property type="match status" value="1"/>
</dbReference>
<dbReference type="Pfam" id="PF08676">
    <property type="entry name" value="MutL_C"/>
    <property type="match status" value="1"/>
</dbReference>
<dbReference type="Gene3D" id="3.30.1540.20">
    <property type="entry name" value="MutL, C-terminal domain, dimerisation subdomain"/>
    <property type="match status" value="1"/>
</dbReference>
<reference evidence="8" key="1">
    <citation type="journal article" name="DNA Res.">
        <title>The physiological potential of anammox bacteria as revealed by their core genome structure.</title>
        <authorList>
            <person name="Okubo T."/>
            <person name="Toyoda A."/>
            <person name="Fukuhara K."/>
            <person name="Uchiyama I."/>
            <person name="Harigaya Y."/>
            <person name="Kuroiwa M."/>
            <person name="Suzuki T."/>
            <person name="Murakami Y."/>
            <person name="Suwa Y."/>
            <person name="Takami H."/>
        </authorList>
    </citation>
    <scope>NUCLEOTIDE SEQUENCE</scope>
    <source>
        <strain evidence="8">317325-2</strain>
    </source>
</reference>
<evidence type="ECO:0000256" key="4">
    <source>
        <dbReference type="HAMAP-Rule" id="MF_00149"/>
    </source>
</evidence>